<dbReference type="AlphaFoldDB" id="A0A9P7F5W4"/>
<reference evidence="1" key="1">
    <citation type="journal article" date="2020" name="New Phytol.">
        <title>Comparative genomics reveals dynamic genome evolution in host specialist ectomycorrhizal fungi.</title>
        <authorList>
            <person name="Lofgren L.A."/>
            <person name="Nguyen N.H."/>
            <person name="Vilgalys R."/>
            <person name="Ruytinx J."/>
            <person name="Liao H.L."/>
            <person name="Branco S."/>
            <person name="Kuo A."/>
            <person name="LaButti K."/>
            <person name="Lipzen A."/>
            <person name="Andreopoulos W."/>
            <person name="Pangilinan J."/>
            <person name="Riley R."/>
            <person name="Hundley H."/>
            <person name="Na H."/>
            <person name="Barry K."/>
            <person name="Grigoriev I.V."/>
            <person name="Stajich J.E."/>
            <person name="Kennedy P.G."/>
        </authorList>
    </citation>
    <scope>NUCLEOTIDE SEQUENCE</scope>
    <source>
        <strain evidence="1">FC423</strain>
    </source>
</reference>
<evidence type="ECO:0000313" key="2">
    <source>
        <dbReference type="Proteomes" id="UP000823399"/>
    </source>
</evidence>
<keyword evidence="2" id="KW-1185">Reference proteome</keyword>
<sequence length="181" mass="20248">MDNLPLKSLQLVMDIDVTSSIGTSNMFKSLTHFDTHDSRMLHNSCKGLECIDSLTHVCVVLKLGCSDPLRIISLICNPWIRLLAFRVEDPHDVVVNFLEQHEIVDHQIVLLPIEITNWAMLGQGHMLMWQLAEGLVELPIPQNTACAPIPDSADKYLIVLVSIINVLLSLGRRVPRGPVLE</sequence>
<dbReference type="Proteomes" id="UP000823399">
    <property type="component" value="Unassembled WGS sequence"/>
</dbReference>
<dbReference type="RefSeq" id="XP_041292754.1">
    <property type="nucleotide sequence ID" value="XM_041433722.1"/>
</dbReference>
<name>A0A9P7F5W4_9AGAM</name>
<dbReference type="GeneID" id="64695981"/>
<dbReference type="OrthoDB" id="2689415at2759"/>
<dbReference type="EMBL" id="JABBWM010000028">
    <property type="protein sequence ID" value="KAG2108235.1"/>
    <property type="molecule type" value="Genomic_DNA"/>
</dbReference>
<protein>
    <submittedName>
        <fullName evidence="1">Uncharacterized protein</fullName>
    </submittedName>
</protein>
<comment type="caution">
    <text evidence="1">The sequence shown here is derived from an EMBL/GenBank/DDBJ whole genome shotgun (WGS) entry which is preliminary data.</text>
</comment>
<gene>
    <name evidence="1" type="ORF">F5147DRAFT_652955</name>
</gene>
<accession>A0A9P7F5W4</accession>
<proteinExistence type="predicted"/>
<evidence type="ECO:0000313" key="1">
    <source>
        <dbReference type="EMBL" id="KAG2108235.1"/>
    </source>
</evidence>
<organism evidence="1 2">
    <name type="scientific">Suillus discolor</name>
    <dbReference type="NCBI Taxonomy" id="1912936"/>
    <lineage>
        <taxon>Eukaryota</taxon>
        <taxon>Fungi</taxon>
        <taxon>Dikarya</taxon>
        <taxon>Basidiomycota</taxon>
        <taxon>Agaricomycotina</taxon>
        <taxon>Agaricomycetes</taxon>
        <taxon>Agaricomycetidae</taxon>
        <taxon>Boletales</taxon>
        <taxon>Suillineae</taxon>
        <taxon>Suillaceae</taxon>
        <taxon>Suillus</taxon>
    </lineage>
</organism>